<dbReference type="Proteomes" id="UP000441754">
    <property type="component" value="Unassembled WGS sequence"/>
</dbReference>
<proteinExistence type="predicted"/>
<evidence type="ECO:0000313" key="4">
    <source>
        <dbReference type="Proteomes" id="UP000441754"/>
    </source>
</evidence>
<comment type="caution">
    <text evidence="3">The sequence shown here is derived from an EMBL/GenBank/DDBJ whole genome shotgun (WGS) entry which is preliminary data.</text>
</comment>
<evidence type="ECO:0000256" key="1">
    <source>
        <dbReference type="SAM" id="Phobius"/>
    </source>
</evidence>
<evidence type="ECO:0000259" key="2">
    <source>
        <dbReference type="Pfam" id="PF04892"/>
    </source>
</evidence>
<keyword evidence="4" id="KW-1185">Reference proteome</keyword>
<feature type="domain" description="VanZ-like" evidence="2">
    <location>
        <begin position="47"/>
        <end position="140"/>
    </location>
</feature>
<feature type="transmembrane region" description="Helical" evidence="1">
    <location>
        <begin position="66"/>
        <end position="84"/>
    </location>
</feature>
<keyword evidence="1" id="KW-0812">Transmembrane</keyword>
<feature type="transmembrane region" description="Helical" evidence="1">
    <location>
        <begin position="124"/>
        <end position="145"/>
    </location>
</feature>
<dbReference type="InterPro" id="IPR006976">
    <property type="entry name" value="VanZ-like"/>
</dbReference>
<gene>
    <name evidence="3" type="ORF">GJJ30_00770</name>
</gene>
<dbReference type="EMBL" id="WJXZ01000001">
    <property type="protein sequence ID" value="MRS59807.1"/>
    <property type="molecule type" value="Genomic_DNA"/>
</dbReference>
<keyword evidence="1" id="KW-1133">Transmembrane helix</keyword>
<dbReference type="AlphaFoldDB" id="A0A7K0ED32"/>
<keyword evidence="1" id="KW-0472">Membrane</keyword>
<feature type="transmembrane region" description="Helical" evidence="1">
    <location>
        <begin position="91"/>
        <end position="112"/>
    </location>
</feature>
<reference evidence="3 4" key="1">
    <citation type="journal article" date="2018" name="Antonie Van Leeuwenhoek">
        <title>Larkinella terrae sp. nov., isolated from soil on Jeju Island, South Korea.</title>
        <authorList>
            <person name="Ten L.N."/>
            <person name="Jeon J."/>
            <person name="Park S.J."/>
            <person name="Park S."/>
            <person name="Lee S.Y."/>
            <person name="Kim M.K."/>
            <person name="Jung H.Y."/>
        </authorList>
    </citation>
    <scope>NUCLEOTIDE SEQUENCE [LARGE SCALE GENOMIC DNA]</scope>
    <source>
        <strain evidence="3 4">KCTC 52001</strain>
    </source>
</reference>
<sequence length="149" mass="17217">MHCKTCLPLYLRGKSQKLMRIIYLLIALGVALVFYLSWRPSPMMEQVWFIPDWLGRWTDKQSNGDLRTAVPFVFLGGLTGLWLLQTKSPRLWWFFAFIGLTIVAVIAEVGQLMLPHRYFKWQDILWGSAGTVIGLISASLAWLVIKRFN</sequence>
<protein>
    <recommendedName>
        <fullName evidence="2">VanZ-like domain-containing protein</fullName>
    </recommendedName>
</protein>
<dbReference type="OrthoDB" id="1358136at2"/>
<feature type="transmembrane region" description="Helical" evidence="1">
    <location>
        <begin position="21"/>
        <end position="38"/>
    </location>
</feature>
<organism evidence="3 4">
    <name type="scientific">Larkinella terrae</name>
    <dbReference type="NCBI Taxonomy" id="2025311"/>
    <lineage>
        <taxon>Bacteria</taxon>
        <taxon>Pseudomonadati</taxon>
        <taxon>Bacteroidota</taxon>
        <taxon>Cytophagia</taxon>
        <taxon>Cytophagales</taxon>
        <taxon>Spirosomataceae</taxon>
        <taxon>Larkinella</taxon>
    </lineage>
</organism>
<accession>A0A7K0ED32</accession>
<name>A0A7K0ED32_9BACT</name>
<evidence type="ECO:0000313" key="3">
    <source>
        <dbReference type="EMBL" id="MRS59807.1"/>
    </source>
</evidence>
<dbReference type="Pfam" id="PF04892">
    <property type="entry name" value="VanZ"/>
    <property type="match status" value="1"/>
</dbReference>